<comment type="caution">
    <text evidence="1">The sequence shown here is derived from an EMBL/GenBank/DDBJ whole genome shotgun (WGS) entry which is preliminary data.</text>
</comment>
<reference evidence="1 2" key="1">
    <citation type="submission" date="2018-05" db="EMBL/GenBank/DDBJ databases">
        <title>Freshwater and sediment microbial communities from various areas in North America, analyzing microbe dynamics in response to fracking.</title>
        <authorList>
            <person name="Lamendella R."/>
        </authorList>
    </citation>
    <scope>NUCLEOTIDE SEQUENCE [LARGE SCALE GENOMIC DNA]</scope>
    <source>
        <strain evidence="1 2">15_TX</strain>
    </source>
</reference>
<dbReference type="EMBL" id="QGTW01000006">
    <property type="protein sequence ID" value="PWW28347.1"/>
    <property type="molecule type" value="Genomic_DNA"/>
</dbReference>
<dbReference type="InterPro" id="IPR052922">
    <property type="entry name" value="Cytidylate_Kinase-2"/>
</dbReference>
<proteinExistence type="predicted"/>
<dbReference type="Gene3D" id="3.40.50.300">
    <property type="entry name" value="P-loop containing nucleotide triphosphate hydrolases"/>
    <property type="match status" value="1"/>
</dbReference>
<dbReference type="PANTHER" id="PTHR37816">
    <property type="entry name" value="YALI0E33011P"/>
    <property type="match status" value="1"/>
</dbReference>
<protein>
    <submittedName>
        <fullName evidence="1">Adenylate kinase family enzyme</fullName>
    </submittedName>
</protein>
<organism evidence="1 2">
    <name type="scientific">Cytobacillus oceanisediminis</name>
    <dbReference type="NCBI Taxonomy" id="665099"/>
    <lineage>
        <taxon>Bacteria</taxon>
        <taxon>Bacillati</taxon>
        <taxon>Bacillota</taxon>
        <taxon>Bacilli</taxon>
        <taxon>Bacillales</taxon>
        <taxon>Bacillaceae</taxon>
        <taxon>Cytobacillus</taxon>
    </lineage>
</organism>
<dbReference type="InterPro" id="IPR027417">
    <property type="entry name" value="P-loop_NTPase"/>
</dbReference>
<dbReference type="Proteomes" id="UP000247150">
    <property type="component" value="Unassembled WGS sequence"/>
</dbReference>
<gene>
    <name evidence="1" type="ORF">DFO73_106163</name>
</gene>
<dbReference type="AlphaFoldDB" id="A0A2V2ZWL7"/>
<keyword evidence="1" id="KW-0808">Transferase</keyword>
<dbReference type="SUPFAM" id="SSF52540">
    <property type="entry name" value="P-loop containing nucleoside triphosphate hydrolases"/>
    <property type="match status" value="1"/>
</dbReference>
<dbReference type="PANTHER" id="PTHR37816:SF3">
    <property type="entry name" value="MODULATES DNA TOPOLOGY"/>
    <property type="match status" value="1"/>
</dbReference>
<dbReference type="GO" id="GO:0016301">
    <property type="term" value="F:kinase activity"/>
    <property type="evidence" value="ECO:0007669"/>
    <property type="project" value="UniProtKB-KW"/>
</dbReference>
<name>A0A2V2ZWL7_9BACI</name>
<keyword evidence="1" id="KW-0418">Kinase</keyword>
<evidence type="ECO:0000313" key="2">
    <source>
        <dbReference type="Proteomes" id="UP000247150"/>
    </source>
</evidence>
<sequence>MVIGISAGAGKSTFAREVGEALGIEVIHLDAIFWKPGWVESELEEFSAAQRGIVKKQQWIMEGNYSNTFDIRADMCDTVIYLELPLYICLYRVLKRWITNIGRTRADMAEGFQEKMDWPFIKFIITTYGPRKKKMAERLMKFHAAGKKVIVLRSQEEIELYVKGLEGKVNRVC</sequence>
<accession>A0A2V2ZWL7</accession>
<evidence type="ECO:0000313" key="1">
    <source>
        <dbReference type="EMBL" id="PWW28347.1"/>
    </source>
</evidence>